<keyword evidence="5" id="KW-0808">Transferase</keyword>
<keyword evidence="16" id="KW-1185">Reference proteome</keyword>
<evidence type="ECO:0000256" key="6">
    <source>
        <dbReference type="ARBA" id="ARBA00022703"/>
    </source>
</evidence>
<dbReference type="InterPro" id="IPR017441">
    <property type="entry name" value="Protein_kinase_ATP_BS"/>
</dbReference>
<dbReference type="GO" id="GO:0005524">
    <property type="term" value="F:ATP binding"/>
    <property type="evidence" value="ECO:0007669"/>
    <property type="project" value="UniProtKB-UniRule"/>
</dbReference>
<dbReference type="GO" id="GO:0005737">
    <property type="term" value="C:cytoplasm"/>
    <property type="evidence" value="ECO:0007669"/>
    <property type="project" value="Ensembl"/>
</dbReference>
<dbReference type="GO" id="GO:0005634">
    <property type="term" value="C:nucleus"/>
    <property type="evidence" value="ECO:0007669"/>
    <property type="project" value="Ensembl"/>
</dbReference>
<dbReference type="SUPFAM" id="SSF56112">
    <property type="entry name" value="Protein kinase-like (PK-like)"/>
    <property type="match status" value="1"/>
</dbReference>
<reference evidence="15" key="2">
    <citation type="submission" date="2025-08" db="UniProtKB">
        <authorList>
            <consortium name="Ensembl"/>
        </authorList>
    </citation>
    <scope>IDENTIFICATION</scope>
</reference>
<comment type="similarity">
    <text evidence="12">Belongs to the protein kinase superfamily. CAMK Ser/Thr protein kinase family. DAP kinase subfamily.</text>
</comment>
<comment type="cofactor">
    <cofactor evidence="1">
        <name>Mg(2+)</name>
        <dbReference type="ChEBI" id="CHEBI:18420"/>
    </cofactor>
</comment>
<dbReference type="OrthoDB" id="74764at2759"/>
<dbReference type="InterPro" id="IPR011009">
    <property type="entry name" value="Kinase-like_dom_sf"/>
</dbReference>
<dbReference type="eggNOG" id="KOG0032">
    <property type="taxonomic scope" value="Eukaryota"/>
</dbReference>
<dbReference type="PROSITE" id="PS00108">
    <property type="entry name" value="PROTEIN_KINASE_ST"/>
    <property type="match status" value="1"/>
</dbReference>
<dbReference type="OMA" id="LWYKEEN"/>
<evidence type="ECO:0000256" key="4">
    <source>
        <dbReference type="ARBA" id="ARBA00022553"/>
    </source>
</evidence>
<comment type="catalytic activity">
    <reaction evidence="10">
        <text>L-threonyl-[protein] + ATP = O-phospho-L-threonyl-[protein] + ADP + H(+)</text>
        <dbReference type="Rhea" id="RHEA:46608"/>
        <dbReference type="Rhea" id="RHEA-COMP:11060"/>
        <dbReference type="Rhea" id="RHEA-COMP:11605"/>
        <dbReference type="ChEBI" id="CHEBI:15378"/>
        <dbReference type="ChEBI" id="CHEBI:30013"/>
        <dbReference type="ChEBI" id="CHEBI:30616"/>
        <dbReference type="ChEBI" id="CHEBI:61977"/>
        <dbReference type="ChEBI" id="CHEBI:456216"/>
        <dbReference type="EC" id="2.7.11.1"/>
    </reaction>
</comment>
<name>G3PXP6_GASAC</name>
<dbReference type="PROSITE" id="PS50011">
    <property type="entry name" value="PROTEIN_KINASE_DOM"/>
    <property type="match status" value="1"/>
</dbReference>
<dbReference type="GeneTree" id="ENSGT00940000161753"/>
<dbReference type="SMART" id="SM00220">
    <property type="entry name" value="S_TKc"/>
    <property type="match status" value="1"/>
</dbReference>
<dbReference type="InParanoid" id="G3PXP6"/>
<keyword evidence="4" id="KW-0597">Phosphoprotein</keyword>
<dbReference type="InterPro" id="IPR000719">
    <property type="entry name" value="Prot_kinase_dom"/>
</dbReference>
<evidence type="ECO:0000256" key="10">
    <source>
        <dbReference type="ARBA" id="ARBA00047899"/>
    </source>
</evidence>
<feature type="domain" description="Protein kinase" evidence="14">
    <location>
        <begin position="13"/>
        <end position="275"/>
    </location>
</feature>
<evidence type="ECO:0000256" key="12">
    <source>
        <dbReference type="ARBA" id="ARBA00060827"/>
    </source>
</evidence>
<keyword evidence="8" id="KW-0418">Kinase</keyword>
<dbReference type="GO" id="GO:0035556">
    <property type="term" value="P:intracellular signal transduction"/>
    <property type="evidence" value="ECO:0007669"/>
    <property type="project" value="TreeGrafter"/>
</dbReference>
<dbReference type="GO" id="GO:0043065">
    <property type="term" value="P:positive regulation of apoptotic process"/>
    <property type="evidence" value="ECO:0007669"/>
    <property type="project" value="TreeGrafter"/>
</dbReference>
<dbReference type="FunCoup" id="G3PXP6">
    <property type="interactions" value="469"/>
</dbReference>
<evidence type="ECO:0000256" key="11">
    <source>
        <dbReference type="ARBA" id="ARBA00048679"/>
    </source>
</evidence>
<dbReference type="GO" id="GO:0004674">
    <property type="term" value="F:protein serine/threonine kinase activity"/>
    <property type="evidence" value="ECO:0007669"/>
    <property type="project" value="UniProtKB-KW"/>
</dbReference>
<protein>
    <recommendedName>
        <fullName evidence="2">non-specific serine/threonine protein kinase</fullName>
        <ecNumber evidence="2">2.7.11.1</ecNumber>
    </recommendedName>
</protein>
<keyword evidence="9 13" id="KW-0067">ATP-binding</keyword>
<dbReference type="FunFam" id="3.30.200.20:FF:000110">
    <property type="entry name" value="Death-associated kinase 3, isoform CRA_a"/>
    <property type="match status" value="1"/>
</dbReference>
<dbReference type="PANTHER" id="PTHR24342:SF18">
    <property type="entry name" value="DEATH-ASSOCIATED PROTEIN KINASE 3"/>
    <property type="match status" value="1"/>
</dbReference>
<dbReference type="STRING" id="69293.ENSGACP00000022385"/>
<dbReference type="Gene3D" id="3.30.200.20">
    <property type="entry name" value="Phosphorylase Kinase, domain 1"/>
    <property type="match status" value="1"/>
</dbReference>
<dbReference type="Proteomes" id="UP000007635">
    <property type="component" value="Chromosome III"/>
</dbReference>
<evidence type="ECO:0000256" key="1">
    <source>
        <dbReference type="ARBA" id="ARBA00001946"/>
    </source>
</evidence>
<organism evidence="15 16">
    <name type="scientific">Gasterosteus aculeatus aculeatus</name>
    <name type="common">three-spined stickleback</name>
    <dbReference type="NCBI Taxonomy" id="481459"/>
    <lineage>
        <taxon>Eukaryota</taxon>
        <taxon>Metazoa</taxon>
        <taxon>Chordata</taxon>
        <taxon>Craniata</taxon>
        <taxon>Vertebrata</taxon>
        <taxon>Euteleostomi</taxon>
        <taxon>Actinopterygii</taxon>
        <taxon>Neopterygii</taxon>
        <taxon>Teleostei</taxon>
        <taxon>Neoteleostei</taxon>
        <taxon>Acanthomorphata</taxon>
        <taxon>Eupercaria</taxon>
        <taxon>Perciformes</taxon>
        <taxon>Cottioidei</taxon>
        <taxon>Gasterosteales</taxon>
        <taxon>Gasterosteidae</taxon>
        <taxon>Gasterosteus</taxon>
    </lineage>
</organism>
<evidence type="ECO:0000256" key="2">
    <source>
        <dbReference type="ARBA" id="ARBA00012513"/>
    </source>
</evidence>
<evidence type="ECO:0000256" key="7">
    <source>
        <dbReference type="ARBA" id="ARBA00022741"/>
    </source>
</evidence>
<dbReference type="InterPro" id="IPR008271">
    <property type="entry name" value="Ser/Thr_kinase_AS"/>
</dbReference>
<dbReference type="PROSITE" id="PS00107">
    <property type="entry name" value="PROTEIN_KINASE_ATP"/>
    <property type="match status" value="1"/>
</dbReference>
<evidence type="ECO:0000256" key="8">
    <source>
        <dbReference type="ARBA" id="ARBA00022777"/>
    </source>
</evidence>
<dbReference type="PANTHER" id="PTHR24342">
    <property type="entry name" value="SERINE/THREONINE-PROTEIN KINASE 17"/>
    <property type="match status" value="1"/>
</dbReference>
<evidence type="ECO:0000256" key="9">
    <source>
        <dbReference type="ARBA" id="ARBA00022840"/>
    </source>
</evidence>
<evidence type="ECO:0000313" key="15">
    <source>
        <dbReference type="Ensembl" id="ENSGACP00000022385.2"/>
    </source>
</evidence>
<dbReference type="EC" id="2.7.11.1" evidence="2"/>
<keyword evidence="3 13" id="KW-0723">Serine/threonine-protein kinase</keyword>
<evidence type="ECO:0000256" key="13">
    <source>
        <dbReference type="RuleBase" id="RU000304"/>
    </source>
</evidence>
<proteinExistence type="inferred from homology"/>
<comment type="catalytic activity">
    <reaction evidence="11">
        <text>L-seryl-[protein] + ATP = O-phospho-L-seryl-[protein] + ADP + H(+)</text>
        <dbReference type="Rhea" id="RHEA:17989"/>
        <dbReference type="Rhea" id="RHEA-COMP:9863"/>
        <dbReference type="Rhea" id="RHEA-COMP:11604"/>
        <dbReference type="ChEBI" id="CHEBI:15378"/>
        <dbReference type="ChEBI" id="CHEBI:29999"/>
        <dbReference type="ChEBI" id="CHEBI:30616"/>
        <dbReference type="ChEBI" id="CHEBI:83421"/>
        <dbReference type="ChEBI" id="CHEBI:456216"/>
        <dbReference type="EC" id="2.7.11.1"/>
    </reaction>
</comment>
<reference evidence="15 16" key="1">
    <citation type="journal article" date="2021" name="G3 (Bethesda)">
        <title>Improved contiguity of the threespine stickleback genome using long-read sequencing.</title>
        <authorList>
            <person name="Nath S."/>
            <person name="Shaw D.E."/>
            <person name="White M.A."/>
        </authorList>
    </citation>
    <scope>NUCLEOTIDE SEQUENCE [LARGE SCALE GENOMIC DNA]</scope>
    <source>
        <strain evidence="15 16">Lake Benthic</strain>
    </source>
</reference>
<dbReference type="FunFam" id="1.10.510.10:FF:000250">
    <property type="entry name" value="Death-associated protein kinase 3"/>
    <property type="match status" value="1"/>
</dbReference>
<reference evidence="15" key="3">
    <citation type="submission" date="2025-09" db="UniProtKB">
        <authorList>
            <consortium name="Ensembl"/>
        </authorList>
    </citation>
    <scope>IDENTIFICATION</scope>
</reference>
<dbReference type="Pfam" id="PF00069">
    <property type="entry name" value="Pkinase"/>
    <property type="match status" value="1"/>
</dbReference>
<evidence type="ECO:0000313" key="16">
    <source>
        <dbReference type="Proteomes" id="UP000007635"/>
    </source>
</evidence>
<keyword evidence="7 13" id="KW-0547">Nucleotide-binding</keyword>
<dbReference type="Ensembl" id="ENSGACT00000022427.2">
    <property type="protein sequence ID" value="ENSGACP00000022385.2"/>
    <property type="gene ID" value="ENSGACG00000016942.2"/>
</dbReference>
<keyword evidence="6" id="KW-0053">Apoptosis</keyword>
<dbReference type="AlphaFoldDB" id="G3PXP6"/>
<accession>G3PXP6</accession>
<dbReference type="Gene3D" id="1.10.510.10">
    <property type="entry name" value="Transferase(Phosphotransferase) domain 1"/>
    <property type="match status" value="1"/>
</dbReference>
<evidence type="ECO:0000259" key="14">
    <source>
        <dbReference type="PROSITE" id="PS50011"/>
    </source>
</evidence>
<sequence>MDGFRQEDVELFYEMEEELGSGQFAIVRKCKEKSTSIEYAAKFIKKRRLSSSRRGVSREEIEREVNILREIQHSNIITLHDIFENKADVILILELVSGGELFDFLAEKESLTEEEATQFLKQILDGVQYLHSKRIAHFDLKPENIMLLDKNVPNPRIKLIDFGIAHQIKAGNEFKNIFGTPEFVAPEIVNYEPLGLEADMWSIGVITYILLSGASPFLGETKQETLTNISAVNYDFDEEYFSNTSELAKDFIRRLLVKDPKKRMTIDDSLEHPWIKVIKRRNVRQEERDHKTERRRLKTTRLKEYTIKSHSSMPPNNTYVNFERFSQVLEEIAAAEEGLRDLERNQRSCREDVAALLSIYEEKEGWYKEENQSISSDLSHIRQELQRTQAQRKKSQEEARLTMQAASILKRKYGRLENRYEVLAEQVASEVRWVEELVKSIST</sequence>
<dbReference type="Bgee" id="ENSGACG00000016942">
    <property type="expression patterns" value="Expressed in testis and 13 other cell types or tissues"/>
</dbReference>
<evidence type="ECO:0000256" key="5">
    <source>
        <dbReference type="ARBA" id="ARBA00022679"/>
    </source>
</evidence>
<evidence type="ECO:0000256" key="3">
    <source>
        <dbReference type="ARBA" id="ARBA00022527"/>
    </source>
</evidence>
<dbReference type="GO" id="GO:0006915">
    <property type="term" value="P:apoptotic process"/>
    <property type="evidence" value="ECO:0007669"/>
    <property type="project" value="UniProtKB-KW"/>
</dbReference>